<dbReference type="Pfam" id="PF00332">
    <property type="entry name" value="Glyco_hydro_17"/>
    <property type="match status" value="2"/>
</dbReference>
<evidence type="ECO:0000256" key="6">
    <source>
        <dbReference type="ARBA" id="ARBA00023157"/>
    </source>
</evidence>
<evidence type="ECO:0000256" key="8">
    <source>
        <dbReference type="RuleBase" id="RU004335"/>
    </source>
</evidence>
<name>A0A6A3C345_HIBSY</name>
<comment type="similarity">
    <text evidence="2 8">Belongs to the glycosyl hydrolase 17 family.</text>
</comment>
<evidence type="ECO:0000256" key="10">
    <source>
        <dbReference type="SAM" id="SignalP"/>
    </source>
</evidence>
<comment type="caution">
    <text evidence="12">The sequence shown here is derived from an EMBL/GenBank/DDBJ whole genome shotgun (WGS) entry which is preliminary data.</text>
</comment>
<dbReference type="PANTHER" id="PTHR32227">
    <property type="entry name" value="GLUCAN ENDO-1,3-BETA-GLUCOSIDASE BG1-RELATED-RELATED"/>
    <property type="match status" value="1"/>
</dbReference>
<keyword evidence="7 9" id="KW-0326">Glycosidase</keyword>
<feature type="domain" description="X8" evidence="11">
    <location>
        <begin position="309"/>
        <end position="393"/>
    </location>
</feature>
<dbReference type="GO" id="GO:0005975">
    <property type="term" value="P:carbohydrate metabolic process"/>
    <property type="evidence" value="ECO:0007669"/>
    <property type="project" value="InterPro"/>
</dbReference>
<dbReference type="EMBL" id="VEPZ02000561">
    <property type="protein sequence ID" value="KAE8722461.1"/>
    <property type="molecule type" value="Genomic_DNA"/>
</dbReference>
<proteinExistence type="inferred from homology"/>
<sequence>MAKAFVTLSSSMLFTVISFLAPPLFPGVEGSIGVNYGTVANNLPPPSQVAHFLLESTVINRVKLYDANPDILKAFAHTGIAVTVTVPNDLIPRLTKLSFARRFPAMQTLHTALVAASLDRRIQVSTPHSLGVLSNSSPPSTGKFRLGYDVHANGGVLDEIQGLLYTSMLDAQLDAVFSAMKVLGFDDLEIVIAETGWPSMGDSTQVGVDADVAAEYNGNLMRHVFSGAGTPLMPDRTFETYIFALFNEDLKPGWHPTRTQGILSDPILSDRYFLNSSSVLARSSIPNTRPNTADDSTDKSKTEIVKGKRWCLPKTGADESTLQRNIDYVCGLGLDCEPIQQGGACFLPDTIRAHAAFAMNAYYQSTGTNESDCDFDQTGAITDVDPSYGKCQY</sequence>
<dbReference type="SUPFAM" id="SSF51445">
    <property type="entry name" value="(Trans)glycosidases"/>
    <property type="match status" value="1"/>
</dbReference>
<dbReference type="PROSITE" id="PS00587">
    <property type="entry name" value="GLYCOSYL_HYDROL_F17"/>
    <property type="match status" value="1"/>
</dbReference>
<protein>
    <recommendedName>
        <fullName evidence="3">glucan endo-1,3-beta-D-glucosidase</fullName>
        <ecNumber evidence="3">3.2.1.39</ecNumber>
    </recommendedName>
</protein>
<organism evidence="12 13">
    <name type="scientific">Hibiscus syriacus</name>
    <name type="common">Rose of Sharon</name>
    <dbReference type="NCBI Taxonomy" id="106335"/>
    <lineage>
        <taxon>Eukaryota</taxon>
        <taxon>Viridiplantae</taxon>
        <taxon>Streptophyta</taxon>
        <taxon>Embryophyta</taxon>
        <taxon>Tracheophyta</taxon>
        <taxon>Spermatophyta</taxon>
        <taxon>Magnoliopsida</taxon>
        <taxon>eudicotyledons</taxon>
        <taxon>Gunneridae</taxon>
        <taxon>Pentapetalae</taxon>
        <taxon>rosids</taxon>
        <taxon>malvids</taxon>
        <taxon>Malvales</taxon>
        <taxon>Malvaceae</taxon>
        <taxon>Malvoideae</taxon>
        <taxon>Hibiscus</taxon>
    </lineage>
</organism>
<keyword evidence="5 9" id="KW-0378">Hydrolase</keyword>
<feature type="signal peptide" evidence="10">
    <location>
        <begin position="1"/>
        <end position="30"/>
    </location>
</feature>
<feature type="chain" id="PRO_5025472826" description="glucan endo-1,3-beta-D-glucosidase" evidence="10">
    <location>
        <begin position="31"/>
        <end position="393"/>
    </location>
</feature>
<dbReference type="Gene3D" id="1.20.58.1040">
    <property type="match status" value="1"/>
</dbReference>
<evidence type="ECO:0000313" key="13">
    <source>
        <dbReference type="Proteomes" id="UP000436088"/>
    </source>
</evidence>
<evidence type="ECO:0000256" key="7">
    <source>
        <dbReference type="ARBA" id="ARBA00023295"/>
    </source>
</evidence>
<dbReference type="GO" id="GO:0042973">
    <property type="term" value="F:glucan endo-1,3-beta-D-glucosidase activity"/>
    <property type="evidence" value="ECO:0007669"/>
    <property type="project" value="UniProtKB-EC"/>
</dbReference>
<evidence type="ECO:0000256" key="9">
    <source>
        <dbReference type="RuleBase" id="RU004336"/>
    </source>
</evidence>
<dbReference type="InterPro" id="IPR012946">
    <property type="entry name" value="X8"/>
</dbReference>
<keyword evidence="13" id="KW-1185">Reference proteome</keyword>
<evidence type="ECO:0000256" key="2">
    <source>
        <dbReference type="ARBA" id="ARBA00008773"/>
    </source>
</evidence>
<dbReference type="AlphaFoldDB" id="A0A6A3C345"/>
<evidence type="ECO:0000256" key="4">
    <source>
        <dbReference type="ARBA" id="ARBA00022729"/>
    </source>
</evidence>
<gene>
    <name evidence="12" type="ORF">F3Y22_tig00013960pilonHSYRG00098</name>
</gene>
<evidence type="ECO:0000256" key="3">
    <source>
        <dbReference type="ARBA" id="ARBA00012780"/>
    </source>
</evidence>
<dbReference type="EC" id="3.2.1.39" evidence="3"/>
<evidence type="ECO:0000256" key="1">
    <source>
        <dbReference type="ARBA" id="ARBA00000382"/>
    </source>
</evidence>
<dbReference type="Gene3D" id="3.20.20.80">
    <property type="entry name" value="Glycosidases"/>
    <property type="match status" value="3"/>
</dbReference>
<dbReference type="FunFam" id="1.20.58.1040:FF:000003">
    <property type="entry name" value="glucan endo-1,3-beta-glucosidase 7"/>
    <property type="match status" value="1"/>
</dbReference>
<accession>A0A6A3C345</accession>
<dbReference type="Pfam" id="PF07983">
    <property type="entry name" value="X8"/>
    <property type="match status" value="1"/>
</dbReference>
<dbReference type="Proteomes" id="UP000436088">
    <property type="component" value="Unassembled WGS sequence"/>
</dbReference>
<keyword evidence="6" id="KW-1015">Disulfide bond</keyword>
<dbReference type="InterPro" id="IPR017853">
    <property type="entry name" value="GH"/>
</dbReference>
<evidence type="ECO:0000256" key="5">
    <source>
        <dbReference type="ARBA" id="ARBA00022801"/>
    </source>
</evidence>
<comment type="catalytic activity">
    <reaction evidence="1">
        <text>Hydrolysis of (1-&gt;3)-beta-D-glucosidic linkages in (1-&gt;3)-beta-D-glucans.</text>
        <dbReference type="EC" id="3.2.1.39"/>
    </reaction>
</comment>
<dbReference type="InterPro" id="IPR000490">
    <property type="entry name" value="Glyco_hydro_17"/>
</dbReference>
<dbReference type="InterPro" id="IPR044965">
    <property type="entry name" value="Glyco_hydro_17_plant"/>
</dbReference>
<evidence type="ECO:0000313" key="12">
    <source>
        <dbReference type="EMBL" id="KAE8722461.1"/>
    </source>
</evidence>
<dbReference type="SMART" id="SM00768">
    <property type="entry name" value="X8"/>
    <property type="match status" value="1"/>
</dbReference>
<keyword evidence="4 10" id="KW-0732">Signal</keyword>
<evidence type="ECO:0000259" key="11">
    <source>
        <dbReference type="SMART" id="SM00768"/>
    </source>
</evidence>
<reference evidence="12" key="1">
    <citation type="submission" date="2019-09" db="EMBL/GenBank/DDBJ databases">
        <title>Draft genome information of white flower Hibiscus syriacus.</title>
        <authorList>
            <person name="Kim Y.-M."/>
        </authorList>
    </citation>
    <scope>NUCLEOTIDE SEQUENCE [LARGE SCALE GENOMIC DNA]</scope>
    <source>
        <strain evidence="12">YM2019G1</strain>
    </source>
</reference>